<name>A0ABY2IZT1_9MICO</name>
<proteinExistence type="predicted"/>
<feature type="compositionally biased region" description="Basic and acidic residues" evidence="1">
    <location>
        <begin position="583"/>
        <end position="608"/>
    </location>
</feature>
<evidence type="ECO:0000256" key="2">
    <source>
        <dbReference type="SAM" id="SignalP"/>
    </source>
</evidence>
<dbReference type="SUPFAM" id="SSF51004">
    <property type="entry name" value="C-terminal (heme d1) domain of cytochrome cd1-nitrite reductase"/>
    <property type="match status" value="1"/>
</dbReference>
<accession>A0ABY2IZT1</accession>
<comment type="caution">
    <text evidence="4">The sequence shown here is derived from an EMBL/GenBank/DDBJ whole genome shotgun (WGS) entry which is preliminary data.</text>
</comment>
<dbReference type="PANTHER" id="PTHR46928">
    <property type="entry name" value="MESENCHYME-SPECIFIC CELL SURFACE GLYCOPROTEIN"/>
    <property type="match status" value="1"/>
</dbReference>
<protein>
    <submittedName>
        <fullName evidence="4">Alkaline phosphatase</fullName>
    </submittedName>
</protein>
<gene>
    <name evidence="4" type="ORF">E3O65_14145</name>
</gene>
<reference evidence="4 5" key="1">
    <citation type="submission" date="2019-03" db="EMBL/GenBank/DDBJ databases">
        <title>Genomics of glacier-inhabiting Cryobacterium strains.</title>
        <authorList>
            <person name="Liu Q."/>
            <person name="Xin Y.-H."/>
        </authorList>
    </citation>
    <scope>NUCLEOTIDE SEQUENCE [LARGE SCALE GENOMIC DNA]</scope>
    <source>
        <strain evidence="4 5">TMT4-23</strain>
    </source>
</reference>
<feature type="signal peptide" evidence="2">
    <location>
        <begin position="1"/>
        <end position="24"/>
    </location>
</feature>
<feature type="domain" description="Choice-of-anchor I" evidence="3">
    <location>
        <begin position="65"/>
        <end position="579"/>
    </location>
</feature>
<dbReference type="NCBIfam" id="NF038117">
    <property type="entry name" value="choice_anch_I"/>
    <property type="match status" value="1"/>
</dbReference>
<evidence type="ECO:0000259" key="3">
    <source>
        <dbReference type="Pfam" id="PF22494"/>
    </source>
</evidence>
<dbReference type="Pfam" id="PF22494">
    <property type="entry name" value="choice_anch_I"/>
    <property type="match status" value="1"/>
</dbReference>
<dbReference type="PANTHER" id="PTHR46928:SF1">
    <property type="entry name" value="MESENCHYME-SPECIFIC CELL SURFACE GLYCOPROTEIN"/>
    <property type="match status" value="1"/>
</dbReference>
<dbReference type="InterPro" id="IPR011048">
    <property type="entry name" value="Haem_d1_sf"/>
</dbReference>
<dbReference type="InterPro" id="IPR015943">
    <property type="entry name" value="WD40/YVTN_repeat-like_dom_sf"/>
</dbReference>
<dbReference type="InterPro" id="IPR055188">
    <property type="entry name" value="Choice_anch_I"/>
</dbReference>
<evidence type="ECO:0000313" key="4">
    <source>
        <dbReference type="EMBL" id="TFC96169.1"/>
    </source>
</evidence>
<dbReference type="Proteomes" id="UP000298355">
    <property type="component" value="Unassembled WGS sequence"/>
</dbReference>
<dbReference type="Gene3D" id="2.130.10.10">
    <property type="entry name" value="YVTN repeat-like/Quinoprotein amine dehydrogenase"/>
    <property type="match status" value="1"/>
</dbReference>
<evidence type="ECO:0000313" key="5">
    <source>
        <dbReference type="Proteomes" id="UP000298355"/>
    </source>
</evidence>
<keyword evidence="5" id="KW-1185">Reference proteome</keyword>
<dbReference type="EMBL" id="SOGJ01000028">
    <property type="protein sequence ID" value="TFC96169.1"/>
    <property type="molecule type" value="Genomic_DNA"/>
</dbReference>
<evidence type="ECO:0000256" key="1">
    <source>
        <dbReference type="SAM" id="MobiDB-lite"/>
    </source>
</evidence>
<sequence>MPAISRRRSASATVLALVIGSVLATGAMVPAASADDGDERDSPSRKAAGLTLSVLGRYETGVFDASAAEIVTYHADSERLFVVNAQAGAVDVLDAVDPAVPTKLFDLTAEGITADDGSVIPAGTTANSVAVREDGLGAIAIESDVKTDAGWLVFFDANTDEAAVLGAVRVGALPDMVSISADGRYAVVANEGEPNEDFTVDPEGSVSIVTLPGRVTAPVQSVVRAADFHAFEAGGGKTLPEDVRVFGPRLGANPVSVNLEPEYVAIDAGSEVAYVALQEANAVAVVSLAEADITEIWPLGFKDHGLDGNGIDASDRDPTGAPTLNIKSYEGLKGMYMPDGITAYTADDETYLVTANEGDAREWGDYEEGVRVKDLGADGLLPICADSPLAGLTGDADLGRLNVTTENGLNEAGTCYQELYAFGARSFSIWTTGGEQVFDSAQQLEEITAAANPDFFNSNHSVSNLEGRSDDKGPEPENLAIGEIDGRSYAFIGLERVGGIMAYDITDPASATFVLYINNRDFSVSMEGSVEAGTGAADLPRAGDLGPEGLVFVSAKDSPSGRPMLAVGNEVSGTTTLFAIAAEGKKRDRSADKDRDDKGHSDRGDSGR</sequence>
<dbReference type="InterPro" id="IPR052956">
    <property type="entry name" value="Mesenchyme-surface_protein"/>
</dbReference>
<dbReference type="RefSeq" id="WP_134364367.1">
    <property type="nucleotide sequence ID" value="NZ_SOGJ01000028.1"/>
</dbReference>
<feature type="region of interest" description="Disordered" evidence="1">
    <location>
        <begin position="582"/>
        <end position="608"/>
    </location>
</feature>
<organism evidence="4 5">
    <name type="scientific">Cryobacterium breve</name>
    <dbReference type="NCBI Taxonomy" id="1259258"/>
    <lineage>
        <taxon>Bacteria</taxon>
        <taxon>Bacillati</taxon>
        <taxon>Actinomycetota</taxon>
        <taxon>Actinomycetes</taxon>
        <taxon>Micrococcales</taxon>
        <taxon>Microbacteriaceae</taxon>
        <taxon>Cryobacterium</taxon>
    </lineage>
</organism>
<feature type="chain" id="PRO_5046013914" evidence="2">
    <location>
        <begin position="25"/>
        <end position="608"/>
    </location>
</feature>
<keyword evidence="2" id="KW-0732">Signal</keyword>